<dbReference type="SUPFAM" id="SSF51735">
    <property type="entry name" value="NAD(P)-binding Rossmann-fold domains"/>
    <property type="match status" value="1"/>
</dbReference>
<dbReference type="RefSeq" id="WP_072879985.1">
    <property type="nucleotide sequence ID" value="NZ_FRAT01000006.1"/>
</dbReference>
<evidence type="ECO:0000313" key="2">
    <source>
        <dbReference type="EMBL" id="SFC00435.1"/>
    </source>
</evidence>
<evidence type="ECO:0000313" key="3">
    <source>
        <dbReference type="EMBL" id="SHK97144.1"/>
    </source>
</evidence>
<proteinExistence type="predicted"/>
<dbReference type="EMBL" id="FOKU01000004">
    <property type="protein sequence ID" value="SFC00435.1"/>
    <property type="molecule type" value="Genomic_DNA"/>
</dbReference>
<dbReference type="PANTHER" id="PTHR43818">
    <property type="entry name" value="BCDNA.GH03377"/>
    <property type="match status" value="1"/>
</dbReference>
<dbReference type="InterPro" id="IPR036291">
    <property type="entry name" value="NAD(P)-bd_dom_sf"/>
</dbReference>
<dbReference type="Pfam" id="PF01408">
    <property type="entry name" value="GFO_IDH_MocA"/>
    <property type="match status" value="1"/>
</dbReference>
<dbReference type="Gene3D" id="3.40.50.720">
    <property type="entry name" value="NAD(P)-binding Rossmann-like Domain"/>
    <property type="match status" value="1"/>
</dbReference>
<sequence>MKMGTRRNFVGTTLLAGLGLGLTEVAGSPLFKMMGKVKRVGIIGLDTSHAPAFTKMLNADEPSLDLMGYKVVAAYPWGSKDIESSRDRIPKFTEEVAAMGVHIAKSIDEVMGQVDVVLLETHDGNLRLKQAKKILKYGKPVFMDTPFAASMADIKAIVELSEKYGTPIFSTSSLRYTDKATEIAAGEVVGKVMGANTYGPANIEPSHPDLFWYGIHGVELLYTLMGTGCEAVSCISMDATEVVTGVWKDGRLGTFRGERHRDIGFGGMAFGETGNALVGEYKGYRPLLIKIIDFFETGIAPVSPQETMEIYAFMQAAHDSKRQGGKQIPLESVY</sequence>
<comment type="caution">
    <text evidence="3">The sequence shown here is derived from an EMBL/GenBank/DDBJ whole genome shotgun (WGS) entry which is preliminary data.</text>
</comment>
<organism evidence="3 4">
    <name type="scientific">Flagellimonas taeanensis</name>
    <dbReference type="NCBI Taxonomy" id="1005926"/>
    <lineage>
        <taxon>Bacteria</taxon>
        <taxon>Pseudomonadati</taxon>
        <taxon>Bacteroidota</taxon>
        <taxon>Flavobacteriia</taxon>
        <taxon>Flavobacteriales</taxon>
        <taxon>Flavobacteriaceae</taxon>
        <taxon>Flagellimonas</taxon>
    </lineage>
</organism>
<name>A0A1M6WU23_9FLAO</name>
<accession>A0A1M6WU23</accession>
<feature type="domain" description="Gfo/Idh/MocA-like oxidoreductase N-terminal" evidence="1">
    <location>
        <begin position="39"/>
        <end position="167"/>
    </location>
</feature>
<dbReference type="EMBL" id="FRAT01000006">
    <property type="protein sequence ID" value="SHK97144.1"/>
    <property type="molecule type" value="Genomic_DNA"/>
</dbReference>
<dbReference type="GO" id="GO:0000166">
    <property type="term" value="F:nucleotide binding"/>
    <property type="evidence" value="ECO:0007669"/>
    <property type="project" value="InterPro"/>
</dbReference>
<gene>
    <name evidence="2" type="ORF">SAMN04487891_104285</name>
    <name evidence="3" type="ORF">SAMN05216293_2314</name>
</gene>
<dbReference type="InterPro" id="IPR050463">
    <property type="entry name" value="Gfo/Idh/MocA_oxidrdct_glycsds"/>
</dbReference>
<protein>
    <submittedName>
        <fullName evidence="3">Predicted dehydrogenase</fullName>
    </submittedName>
</protein>
<keyword evidence="5" id="KW-1185">Reference proteome</keyword>
<dbReference type="Proteomes" id="UP000198940">
    <property type="component" value="Unassembled WGS sequence"/>
</dbReference>
<evidence type="ECO:0000259" key="1">
    <source>
        <dbReference type="Pfam" id="PF01408"/>
    </source>
</evidence>
<dbReference type="Proteomes" id="UP000184031">
    <property type="component" value="Unassembled WGS sequence"/>
</dbReference>
<dbReference type="STRING" id="1055723.SAMN05216293_2314"/>
<dbReference type="PANTHER" id="PTHR43818:SF9">
    <property type="entry name" value="HYPOTHETICAL OXIDOREDUCTASE"/>
    <property type="match status" value="1"/>
</dbReference>
<dbReference type="AlphaFoldDB" id="A0A1M6WU23"/>
<dbReference type="InterPro" id="IPR000683">
    <property type="entry name" value="Gfo/Idh/MocA-like_OxRdtase_N"/>
</dbReference>
<dbReference type="OrthoDB" id="1408251at2"/>
<evidence type="ECO:0000313" key="4">
    <source>
        <dbReference type="Proteomes" id="UP000184031"/>
    </source>
</evidence>
<evidence type="ECO:0000313" key="5">
    <source>
        <dbReference type="Proteomes" id="UP000198940"/>
    </source>
</evidence>
<reference evidence="3 4" key="1">
    <citation type="submission" date="2016-11" db="EMBL/GenBank/DDBJ databases">
        <authorList>
            <person name="Varghese N."/>
            <person name="Submissions S."/>
        </authorList>
    </citation>
    <scope>NUCLEOTIDE SEQUENCE [LARGE SCALE GENOMIC DNA]</scope>
    <source>
        <strain evidence="3 4">CGMCC 1.12174</strain>
        <strain evidence="2 5">DSM 26351</strain>
    </source>
</reference>